<sequence>MRFGAQLPSCIAASPHTDPLPEMTIRPSLPCPLVRSALLLTLLLACTEAQAAPLKLPEFDNGPESRTTVAPVLFVYASQNRDRSVGEQCWDTLISQRDLAIREDNAKPFFVRNLFPLVGAAMGGIAGGWMLKRLASDAVARKWMLPVVAGSGLGGYFAGPGGVAGALVGGGIADKLGKHDRFKKTLPGALAGALVGKALWDAAFPPAVPPAPPSDPDGEIAPETFVRDKTCGPQLLMSHEDSLYRIGYRFNGEEYTVDVPFDPGEAVLLDPTGKAVGPARERVE</sequence>
<protein>
    <recommendedName>
        <fullName evidence="3">Glycine zipper domain-containing protein</fullName>
    </recommendedName>
</protein>
<dbReference type="RefSeq" id="WP_151201294.1">
    <property type="nucleotide sequence ID" value="NZ_JAVLSM010000008.1"/>
</dbReference>
<reference evidence="2" key="1">
    <citation type="submission" date="2023-02" db="EMBL/GenBank/DDBJ databases">
        <title>Description of Herbaspirillum huttiense subsp. nephrolepsisexaltata and Herbaspirillum huttiense subsp. lycopersicon.</title>
        <authorList>
            <person name="Poudel M."/>
            <person name="Sharma A."/>
            <person name="Goss E."/>
            <person name="Tapia J.H."/>
            <person name="Harmon C.M."/>
            <person name="Jones J.B."/>
        </authorList>
    </citation>
    <scope>NUCLEOTIDE SEQUENCE</scope>
    <source>
        <strain evidence="2">NC40101</strain>
    </source>
</reference>
<organism evidence="2">
    <name type="scientific">Herbaspirillum huttiense subsp. nephrolepidis</name>
    <dbReference type="NCBI Taxonomy" id="3075126"/>
    <lineage>
        <taxon>Bacteria</taxon>
        <taxon>Pseudomonadati</taxon>
        <taxon>Pseudomonadota</taxon>
        <taxon>Betaproteobacteria</taxon>
        <taxon>Burkholderiales</taxon>
        <taxon>Oxalobacteraceae</taxon>
        <taxon>Herbaspirillum</taxon>
    </lineage>
</organism>
<proteinExistence type="predicted"/>
<name>A0AAE4G9K4_9BURK</name>
<evidence type="ECO:0000313" key="2">
    <source>
        <dbReference type="EMBL" id="MDT0338337.1"/>
    </source>
</evidence>
<keyword evidence="1" id="KW-1133">Transmembrane helix</keyword>
<evidence type="ECO:0000256" key="1">
    <source>
        <dbReference type="SAM" id="Phobius"/>
    </source>
</evidence>
<accession>A0AAE4G9K4</accession>
<keyword evidence="1" id="KW-0472">Membrane</keyword>
<comment type="caution">
    <text evidence="2">The sequence shown here is derived from an EMBL/GenBank/DDBJ whole genome shotgun (WGS) entry which is preliminary data.</text>
</comment>
<gene>
    <name evidence="2" type="ORF">RJN63_15955</name>
</gene>
<evidence type="ECO:0008006" key="3">
    <source>
        <dbReference type="Google" id="ProtNLM"/>
    </source>
</evidence>
<feature type="transmembrane region" description="Helical" evidence="1">
    <location>
        <begin position="114"/>
        <end position="131"/>
    </location>
</feature>
<dbReference type="EMBL" id="JAVRAA010000007">
    <property type="protein sequence ID" value="MDT0338337.1"/>
    <property type="molecule type" value="Genomic_DNA"/>
</dbReference>
<keyword evidence="1" id="KW-0812">Transmembrane</keyword>
<dbReference type="AlphaFoldDB" id="A0AAE4G9K4"/>